<feature type="domain" description="GGDEF" evidence="5">
    <location>
        <begin position="311"/>
        <end position="439"/>
    </location>
</feature>
<reference evidence="7" key="1">
    <citation type="journal article" date="2019" name="Int. J. Syst. Evol. Microbiol.">
        <title>The Global Catalogue of Microorganisms (GCM) 10K type strain sequencing project: providing services to taxonomists for standard genome sequencing and annotation.</title>
        <authorList>
            <consortium name="The Broad Institute Genomics Platform"/>
            <consortium name="The Broad Institute Genome Sequencing Center for Infectious Disease"/>
            <person name="Wu L."/>
            <person name="Ma J."/>
        </authorList>
    </citation>
    <scope>NUCLEOTIDE SEQUENCE [LARGE SCALE GENOMIC DNA]</scope>
    <source>
        <strain evidence="7">NBRC 103166</strain>
    </source>
</reference>
<evidence type="ECO:0000259" key="5">
    <source>
        <dbReference type="PROSITE" id="PS50887"/>
    </source>
</evidence>
<proteinExistence type="predicted"/>
<evidence type="ECO:0000256" key="2">
    <source>
        <dbReference type="ARBA" id="ARBA00034247"/>
    </source>
</evidence>
<sequence length="439" mass="50445">MKFVNKYLLLVALIVITLLLLFVHNKGFYKVLNIPLDNNERILGLSDASVGGDSMMKVSTNAEGTSFNCNIVNKFQWPFCQLQIYMIPFNEQDKNSLQHGFDISEYDELFVDIKYQGPKPELLRLHIRNYNPAYTNLEVDSNSMKINEFKIEANAYKTKQFINLKDFYVVPWWGSERNLPTELKLREFSNVPLIEVLTTDHVQEGELTVNINEISFRRLYISNENLLFTIIAMWLAAAAGYLILQLHNYRSNLKQARLSNNRLIEIMDALKLEKAQIEEMSKRDTLTGLRNRSGLSLHFTQCATDLLEQNTPFSIVFIDIDFFKNINDLYGHNRGDDILVTFAQIIHSNIRIADKLGRWGGEEFILICTNSTLNQANSIAEKLCRIIQQHLFGSDLQVTASFGVAEMYPDESVKDFIERADKALYKAKAEGRNQVQVSV</sequence>
<dbReference type="CDD" id="cd01949">
    <property type="entry name" value="GGDEF"/>
    <property type="match status" value="1"/>
</dbReference>
<keyword evidence="4" id="KW-0812">Transmembrane</keyword>
<dbReference type="Proteomes" id="UP001157353">
    <property type="component" value="Unassembled WGS sequence"/>
</dbReference>
<feature type="coiled-coil region" evidence="3">
    <location>
        <begin position="253"/>
        <end position="280"/>
    </location>
</feature>
<dbReference type="InterPro" id="IPR000160">
    <property type="entry name" value="GGDEF_dom"/>
</dbReference>
<dbReference type="SMART" id="SM00267">
    <property type="entry name" value="GGDEF"/>
    <property type="match status" value="1"/>
</dbReference>
<comment type="caution">
    <text evidence="6">The sequence shown here is derived from an EMBL/GenBank/DDBJ whole genome shotgun (WGS) entry which is preliminary data.</text>
</comment>
<evidence type="ECO:0000256" key="1">
    <source>
        <dbReference type="ARBA" id="ARBA00012528"/>
    </source>
</evidence>
<keyword evidence="4" id="KW-0472">Membrane</keyword>
<keyword evidence="3" id="KW-0175">Coiled coil</keyword>
<feature type="transmembrane region" description="Helical" evidence="4">
    <location>
        <begin position="226"/>
        <end position="244"/>
    </location>
</feature>
<dbReference type="NCBIfam" id="TIGR00254">
    <property type="entry name" value="GGDEF"/>
    <property type="match status" value="1"/>
</dbReference>
<evidence type="ECO:0000313" key="7">
    <source>
        <dbReference type="Proteomes" id="UP001157353"/>
    </source>
</evidence>
<accession>A0ABQ6E3G3</accession>
<protein>
    <recommendedName>
        <fullName evidence="1">diguanylate cyclase</fullName>
        <ecNumber evidence="1">2.7.7.65</ecNumber>
    </recommendedName>
</protein>
<gene>
    <name evidence="6" type="ORF">GCM10007916_30190</name>
</gene>
<dbReference type="PROSITE" id="PS50887">
    <property type="entry name" value="GGDEF"/>
    <property type="match status" value="1"/>
</dbReference>
<dbReference type="RefSeq" id="WP_284205041.1">
    <property type="nucleotide sequence ID" value="NZ_BSPQ01000016.1"/>
</dbReference>
<dbReference type="Pfam" id="PF00990">
    <property type="entry name" value="GGDEF"/>
    <property type="match status" value="1"/>
</dbReference>
<dbReference type="SUPFAM" id="SSF55073">
    <property type="entry name" value="Nucleotide cyclase"/>
    <property type="match status" value="1"/>
</dbReference>
<evidence type="ECO:0000256" key="4">
    <source>
        <dbReference type="SAM" id="Phobius"/>
    </source>
</evidence>
<dbReference type="InterPro" id="IPR050469">
    <property type="entry name" value="Diguanylate_Cyclase"/>
</dbReference>
<organism evidence="6 7">
    <name type="scientific">Psychromonas marina</name>
    <dbReference type="NCBI Taxonomy" id="88364"/>
    <lineage>
        <taxon>Bacteria</taxon>
        <taxon>Pseudomonadati</taxon>
        <taxon>Pseudomonadota</taxon>
        <taxon>Gammaproteobacteria</taxon>
        <taxon>Alteromonadales</taxon>
        <taxon>Psychromonadaceae</taxon>
        <taxon>Psychromonas</taxon>
    </lineage>
</organism>
<dbReference type="PANTHER" id="PTHR45138:SF9">
    <property type="entry name" value="DIGUANYLATE CYCLASE DGCM-RELATED"/>
    <property type="match status" value="1"/>
</dbReference>
<dbReference type="EC" id="2.7.7.65" evidence="1"/>
<dbReference type="InterPro" id="IPR029787">
    <property type="entry name" value="Nucleotide_cyclase"/>
</dbReference>
<dbReference type="PANTHER" id="PTHR45138">
    <property type="entry name" value="REGULATORY COMPONENTS OF SENSORY TRANSDUCTION SYSTEM"/>
    <property type="match status" value="1"/>
</dbReference>
<keyword evidence="7" id="KW-1185">Reference proteome</keyword>
<keyword evidence="4" id="KW-1133">Transmembrane helix</keyword>
<name>A0ABQ6E3G3_9GAMM</name>
<evidence type="ECO:0000313" key="6">
    <source>
        <dbReference type="EMBL" id="GLS91949.1"/>
    </source>
</evidence>
<evidence type="ECO:0000256" key="3">
    <source>
        <dbReference type="SAM" id="Coils"/>
    </source>
</evidence>
<dbReference type="EMBL" id="BSPQ01000016">
    <property type="protein sequence ID" value="GLS91949.1"/>
    <property type="molecule type" value="Genomic_DNA"/>
</dbReference>
<dbReference type="Gene3D" id="3.30.70.270">
    <property type="match status" value="1"/>
</dbReference>
<dbReference type="InterPro" id="IPR043128">
    <property type="entry name" value="Rev_trsase/Diguanyl_cyclase"/>
</dbReference>
<comment type="catalytic activity">
    <reaction evidence="2">
        <text>2 GTP = 3',3'-c-di-GMP + 2 diphosphate</text>
        <dbReference type="Rhea" id="RHEA:24898"/>
        <dbReference type="ChEBI" id="CHEBI:33019"/>
        <dbReference type="ChEBI" id="CHEBI:37565"/>
        <dbReference type="ChEBI" id="CHEBI:58805"/>
        <dbReference type="EC" id="2.7.7.65"/>
    </reaction>
</comment>